<dbReference type="AlphaFoldDB" id="A0A9W6HWG7"/>
<feature type="signal peptide" evidence="1">
    <location>
        <begin position="1"/>
        <end position="23"/>
    </location>
</feature>
<dbReference type="EMBL" id="BSEV01000001">
    <property type="protein sequence ID" value="GLK07297.1"/>
    <property type="molecule type" value="Genomic_DNA"/>
</dbReference>
<organism evidence="2 3">
    <name type="scientific">Streptosporangium carneum</name>
    <dbReference type="NCBI Taxonomy" id="47481"/>
    <lineage>
        <taxon>Bacteria</taxon>
        <taxon>Bacillati</taxon>
        <taxon>Actinomycetota</taxon>
        <taxon>Actinomycetes</taxon>
        <taxon>Streptosporangiales</taxon>
        <taxon>Streptosporangiaceae</taxon>
        <taxon>Streptosporangium</taxon>
    </lineage>
</organism>
<evidence type="ECO:0000313" key="2">
    <source>
        <dbReference type="EMBL" id="GLK07297.1"/>
    </source>
</evidence>
<reference evidence="2" key="1">
    <citation type="journal article" date="2014" name="Int. J. Syst. Evol. Microbiol.">
        <title>Complete genome sequence of Corynebacterium casei LMG S-19264T (=DSM 44701T), isolated from a smear-ripened cheese.</title>
        <authorList>
            <consortium name="US DOE Joint Genome Institute (JGI-PGF)"/>
            <person name="Walter F."/>
            <person name="Albersmeier A."/>
            <person name="Kalinowski J."/>
            <person name="Ruckert C."/>
        </authorList>
    </citation>
    <scope>NUCLEOTIDE SEQUENCE</scope>
    <source>
        <strain evidence="2">VKM Ac-2007</strain>
    </source>
</reference>
<keyword evidence="3" id="KW-1185">Reference proteome</keyword>
<accession>A0A9W6HWG7</accession>
<name>A0A9W6HWG7_9ACTN</name>
<sequence>MRRLAAAFIAASCALMIPQVASAESSKAAPAEIYLSRSGTVFATLPCTAGLTSFSPPITGVASYCTRRSYLRQYGNGTGWSYCINPGAATTIPAAYQGAQSIIVGAVASC</sequence>
<evidence type="ECO:0000256" key="1">
    <source>
        <dbReference type="SAM" id="SignalP"/>
    </source>
</evidence>
<evidence type="ECO:0000313" key="3">
    <source>
        <dbReference type="Proteomes" id="UP001143474"/>
    </source>
</evidence>
<dbReference type="Proteomes" id="UP001143474">
    <property type="component" value="Unassembled WGS sequence"/>
</dbReference>
<proteinExistence type="predicted"/>
<comment type="caution">
    <text evidence="2">The sequence shown here is derived from an EMBL/GenBank/DDBJ whole genome shotgun (WGS) entry which is preliminary data.</text>
</comment>
<gene>
    <name evidence="2" type="ORF">GCM10017600_07020</name>
</gene>
<feature type="chain" id="PRO_5040836377" evidence="1">
    <location>
        <begin position="24"/>
        <end position="110"/>
    </location>
</feature>
<reference evidence="2" key="2">
    <citation type="submission" date="2023-01" db="EMBL/GenBank/DDBJ databases">
        <authorList>
            <person name="Sun Q."/>
            <person name="Evtushenko L."/>
        </authorList>
    </citation>
    <scope>NUCLEOTIDE SEQUENCE</scope>
    <source>
        <strain evidence="2">VKM Ac-2007</strain>
    </source>
</reference>
<keyword evidence="1" id="KW-0732">Signal</keyword>
<protein>
    <submittedName>
        <fullName evidence="2">Uncharacterized protein</fullName>
    </submittedName>
</protein>